<protein>
    <submittedName>
        <fullName evidence="9">Sulfatase-like hydrolase/transferase</fullName>
    </submittedName>
</protein>
<feature type="transmembrane region" description="Helical" evidence="7">
    <location>
        <begin position="12"/>
        <end position="34"/>
    </location>
</feature>
<dbReference type="PANTHER" id="PTHR30443">
    <property type="entry name" value="INNER MEMBRANE PROTEIN"/>
    <property type="match status" value="1"/>
</dbReference>
<evidence type="ECO:0000256" key="5">
    <source>
        <dbReference type="ARBA" id="ARBA00022989"/>
    </source>
</evidence>
<dbReference type="PANTHER" id="PTHR30443:SF2">
    <property type="entry name" value="PHOSPHOETHANOLAMINE TRANSFERASE EPTC"/>
    <property type="match status" value="1"/>
</dbReference>
<dbReference type="InterPro" id="IPR000917">
    <property type="entry name" value="Sulfatase_N"/>
</dbReference>
<dbReference type="Pfam" id="PF00884">
    <property type="entry name" value="Sulfatase"/>
    <property type="match status" value="1"/>
</dbReference>
<evidence type="ECO:0000259" key="8">
    <source>
        <dbReference type="Pfam" id="PF00884"/>
    </source>
</evidence>
<evidence type="ECO:0000256" key="2">
    <source>
        <dbReference type="ARBA" id="ARBA00022475"/>
    </source>
</evidence>
<reference evidence="9" key="1">
    <citation type="submission" date="2021-07" db="EMBL/GenBank/DDBJ databases">
        <authorList>
            <person name="Fernandez M."/>
            <person name="Pereira P."/>
            <person name="Torres Tejerizo G.A."/>
            <person name="Gonzalez P."/>
            <person name="Agostini E."/>
        </authorList>
    </citation>
    <scope>NUCLEOTIDE SEQUENCE</scope>
    <source>
        <strain evidence="9">SFC 500-1A</strain>
    </source>
</reference>
<dbReference type="AlphaFoldDB" id="A0A8X8GFW9"/>
<feature type="domain" description="Sulfatase N-terminal" evidence="8">
    <location>
        <begin position="233"/>
        <end position="511"/>
    </location>
</feature>
<feature type="transmembrane region" description="Helical" evidence="7">
    <location>
        <begin position="70"/>
        <end position="90"/>
    </location>
</feature>
<dbReference type="CDD" id="cd16017">
    <property type="entry name" value="LptA"/>
    <property type="match status" value="1"/>
</dbReference>
<dbReference type="GO" id="GO:0016776">
    <property type="term" value="F:phosphotransferase activity, phosphate group as acceptor"/>
    <property type="evidence" value="ECO:0007669"/>
    <property type="project" value="TreeGrafter"/>
</dbReference>
<keyword evidence="6 7" id="KW-0472">Membrane</keyword>
<dbReference type="SUPFAM" id="SSF53649">
    <property type="entry name" value="Alkaline phosphatase-like"/>
    <property type="match status" value="1"/>
</dbReference>
<dbReference type="InterPro" id="IPR017850">
    <property type="entry name" value="Alkaline_phosphatase_core_sf"/>
</dbReference>
<dbReference type="Proteomes" id="UP000887320">
    <property type="component" value="Unassembled WGS sequence"/>
</dbReference>
<keyword evidence="4 7" id="KW-0812">Transmembrane</keyword>
<keyword evidence="3" id="KW-0808">Transferase</keyword>
<comment type="subcellular location">
    <subcellularLocation>
        <location evidence="1">Cell membrane</location>
        <topology evidence="1">Multi-pass membrane protein</topology>
    </subcellularLocation>
</comment>
<proteinExistence type="predicted"/>
<name>A0A8X8GFW9_ACIGI</name>
<dbReference type="Gene3D" id="3.40.720.10">
    <property type="entry name" value="Alkaline Phosphatase, subunit A"/>
    <property type="match status" value="1"/>
</dbReference>
<accession>A0A8X8GFW9</accession>
<gene>
    <name evidence="9" type="ORF">KW868_12835</name>
</gene>
<dbReference type="EMBL" id="JAHWXT010000004">
    <property type="protein sequence ID" value="MCF0265337.1"/>
    <property type="molecule type" value="Genomic_DNA"/>
</dbReference>
<keyword evidence="9" id="KW-0378">Hydrolase</keyword>
<evidence type="ECO:0000256" key="4">
    <source>
        <dbReference type="ARBA" id="ARBA00022692"/>
    </source>
</evidence>
<sequence>MKRFHRIPVSWQRMFFIPYLLALPLITLLLLGLAGSWSDSVRLAFLSLPGCWLCFQATKKPNLFWKLFSIVWWFIFIFHTSLLSVSWLLFNSDAEAYSIIESIANTTLNESLEFFQLHFGFFILFVGLILNALILYFYILFKYFNTREFRDQKVHRLGRYAIGLLFLLCTASYAIKPSIALHPLPFWYGYYGKIQDFKQRILKHDQIHKEWTLNAEKRLDFSGKFNKSQTHTIVLTDSITSFNFGLCGYPRNTTPELSKRSDQFKVFCRGYSPASSTIQSLRYLFNDGTRNVMDDHAPENIMAYAKAAGFKVYWISNQDDVYISSLFASYADEAVFINKKSGRSSTSLDENILPAYKIALDDPDPRKLIILHLIGSHPNYKLRYPEQFSKFNDSSNDEVEKKLERNEVNHLIQLKRNEYDNSILYQDWIVAKLFDLLISTQSDFRSFTFLSDHGNEVGHAKNYAGHSANTEAGYRIPVIIWYDHMPSKGIRSEQPIDASDLDRYVLHLMGAHDRLDRKEKLCWLDQTCNFIPHLLWR</sequence>
<comment type="caution">
    <text evidence="9">The sequence shown here is derived from an EMBL/GenBank/DDBJ whole genome shotgun (WGS) entry which is preliminary data.</text>
</comment>
<evidence type="ECO:0000256" key="7">
    <source>
        <dbReference type="SAM" id="Phobius"/>
    </source>
</evidence>
<keyword evidence="5 7" id="KW-1133">Transmembrane helix</keyword>
<dbReference type="GO" id="GO:0016787">
    <property type="term" value="F:hydrolase activity"/>
    <property type="evidence" value="ECO:0007669"/>
    <property type="project" value="UniProtKB-KW"/>
</dbReference>
<feature type="transmembrane region" description="Helical" evidence="7">
    <location>
        <begin position="157"/>
        <end position="175"/>
    </location>
</feature>
<evidence type="ECO:0000256" key="1">
    <source>
        <dbReference type="ARBA" id="ARBA00004651"/>
    </source>
</evidence>
<evidence type="ECO:0000256" key="3">
    <source>
        <dbReference type="ARBA" id="ARBA00022679"/>
    </source>
</evidence>
<evidence type="ECO:0000313" key="9">
    <source>
        <dbReference type="EMBL" id="MCF0265337.1"/>
    </source>
</evidence>
<evidence type="ECO:0000256" key="6">
    <source>
        <dbReference type="ARBA" id="ARBA00023136"/>
    </source>
</evidence>
<organism evidence="9 10">
    <name type="scientific">Acinetobacter guillouiae</name>
    <name type="common">Acinetobacter genomosp. 11</name>
    <dbReference type="NCBI Taxonomy" id="106649"/>
    <lineage>
        <taxon>Bacteria</taxon>
        <taxon>Pseudomonadati</taxon>
        <taxon>Pseudomonadota</taxon>
        <taxon>Gammaproteobacteria</taxon>
        <taxon>Moraxellales</taxon>
        <taxon>Moraxellaceae</taxon>
        <taxon>Acinetobacter</taxon>
    </lineage>
</organism>
<dbReference type="GO" id="GO:0009244">
    <property type="term" value="P:lipopolysaccharide core region biosynthetic process"/>
    <property type="evidence" value="ECO:0007669"/>
    <property type="project" value="TreeGrafter"/>
</dbReference>
<evidence type="ECO:0000313" key="10">
    <source>
        <dbReference type="Proteomes" id="UP000887320"/>
    </source>
</evidence>
<dbReference type="GO" id="GO:0005886">
    <property type="term" value="C:plasma membrane"/>
    <property type="evidence" value="ECO:0007669"/>
    <property type="project" value="UniProtKB-SubCell"/>
</dbReference>
<dbReference type="RefSeq" id="WP_166782421.1">
    <property type="nucleotide sequence ID" value="NZ_JAHWXT010000004.1"/>
</dbReference>
<dbReference type="InterPro" id="IPR058130">
    <property type="entry name" value="PEA_transf_C"/>
</dbReference>
<feature type="transmembrane region" description="Helical" evidence="7">
    <location>
        <begin position="119"/>
        <end position="145"/>
    </location>
</feature>
<dbReference type="InterPro" id="IPR040423">
    <property type="entry name" value="PEA_transferase"/>
</dbReference>
<keyword evidence="2" id="KW-1003">Cell membrane</keyword>